<keyword evidence="6" id="KW-1185">Reference proteome</keyword>
<evidence type="ECO:0000256" key="1">
    <source>
        <dbReference type="ARBA" id="ARBA00022723"/>
    </source>
</evidence>
<dbReference type="Proteomes" id="UP000075670">
    <property type="component" value="Unassembled WGS sequence"/>
</dbReference>
<dbReference type="Pfam" id="PF04879">
    <property type="entry name" value="Molybdop_Fe4S4"/>
    <property type="match status" value="1"/>
</dbReference>
<evidence type="ECO:0000256" key="3">
    <source>
        <dbReference type="ARBA" id="ARBA00023014"/>
    </source>
</evidence>
<name>A0A151AZS2_9FIRM</name>
<dbReference type="SMART" id="SM00926">
    <property type="entry name" value="Molybdop_Fe4S4"/>
    <property type="match status" value="1"/>
</dbReference>
<feature type="domain" description="4Fe-4S Mo/W bis-MGD-type" evidence="4">
    <location>
        <begin position="1"/>
        <end position="58"/>
    </location>
</feature>
<organism evidence="5 6">
    <name type="scientific">Moorella mulderi DSM 14980</name>
    <dbReference type="NCBI Taxonomy" id="1122241"/>
    <lineage>
        <taxon>Bacteria</taxon>
        <taxon>Bacillati</taxon>
        <taxon>Bacillota</taxon>
        <taxon>Clostridia</taxon>
        <taxon>Neomoorellales</taxon>
        <taxon>Neomoorellaceae</taxon>
        <taxon>Neomoorella</taxon>
    </lineage>
</organism>
<dbReference type="SUPFAM" id="SSF53706">
    <property type="entry name" value="Formate dehydrogenase/DMSO reductase, domains 1-3"/>
    <property type="match status" value="1"/>
</dbReference>
<keyword evidence="1" id="KW-0479">Metal-binding</keyword>
<dbReference type="InterPro" id="IPR006963">
    <property type="entry name" value="Mopterin_OxRdtase_4Fe-4S_dom"/>
</dbReference>
<evidence type="ECO:0000313" key="6">
    <source>
        <dbReference type="Proteomes" id="UP000075670"/>
    </source>
</evidence>
<keyword evidence="2" id="KW-0408">Iron</keyword>
<dbReference type="GO" id="GO:0051536">
    <property type="term" value="F:iron-sulfur cluster binding"/>
    <property type="evidence" value="ECO:0007669"/>
    <property type="project" value="UniProtKB-KW"/>
</dbReference>
<dbReference type="PANTHER" id="PTHR43742:SF6">
    <property type="entry name" value="OXIDOREDUCTASE YYAE-RELATED"/>
    <property type="match status" value="1"/>
</dbReference>
<dbReference type="GO" id="GO:0046872">
    <property type="term" value="F:metal ion binding"/>
    <property type="evidence" value="ECO:0007669"/>
    <property type="project" value="UniProtKB-KW"/>
</dbReference>
<keyword evidence="3" id="KW-0411">Iron-sulfur</keyword>
<dbReference type="InterPro" id="IPR050612">
    <property type="entry name" value="Prok_Mopterin_Oxidored"/>
</dbReference>
<sequence>MATYRSVCPLDCPDACGLLIEVNDGRVTKVSGDPEHPYTRGYTCAKMRHYPQLIHSPERILTPLKRSGPKGSGLFTPISWTEAPETVVDADLVIIWGMNPASTSIHFLSLVQQARQRYPLTR</sequence>
<evidence type="ECO:0000259" key="4">
    <source>
        <dbReference type="PROSITE" id="PS51669"/>
    </source>
</evidence>
<comment type="caution">
    <text evidence="5">The sequence shown here is derived from an EMBL/GenBank/DDBJ whole genome shotgun (WGS) entry which is preliminary data.</text>
</comment>
<dbReference type="PANTHER" id="PTHR43742">
    <property type="entry name" value="TRIMETHYLAMINE-N-OXIDE REDUCTASE"/>
    <property type="match status" value="1"/>
</dbReference>
<dbReference type="RefSeq" id="WP_062282116.1">
    <property type="nucleotide sequence ID" value="NZ_LTBC01000002.1"/>
</dbReference>
<protein>
    <submittedName>
        <fullName evidence="5">Periplasmic nitrate reductase</fullName>
        <ecNumber evidence="5">1.7.99.4</ecNumber>
    </submittedName>
</protein>
<dbReference type="GO" id="GO:0016491">
    <property type="term" value="F:oxidoreductase activity"/>
    <property type="evidence" value="ECO:0007669"/>
    <property type="project" value="UniProtKB-KW"/>
</dbReference>
<keyword evidence="5" id="KW-0560">Oxidoreductase</keyword>
<dbReference type="Gene3D" id="3.30.200.210">
    <property type="match status" value="1"/>
</dbReference>
<dbReference type="PATRIC" id="fig|1122241.3.peg.979"/>
<dbReference type="EMBL" id="LTBC01000002">
    <property type="protein sequence ID" value="KYH33151.1"/>
    <property type="molecule type" value="Genomic_DNA"/>
</dbReference>
<reference evidence="5 6" key="1">
    <citation type="submission" date="2016-02" db="EMBL/GenBank/DDBJ databases">
        <title>Genome sequence of Moorella mulderi DSM 14980.</title>
        <authorList>
            <person name="Poehlein A."/>
            <person name="Daniel R."/>
        </authorList>
    </citation>
    <scope>NUCLEOTIDE SEQUENCE [LARGE SCALE GENOMIC DNA]</scope>
    <source>
        <strain evidence="5 6">DSM 14980</strain>
    </source>
</reference>
<dbReference type="PROSITE" id="PS51669">
    <property type="entry name" value="4FE4S_MOW_BIS_MGD"/>
    <property type="match status" value="1"/>
</dbReference>
<proteinExistence type="predicted"/>
<dbReference type="AlphaFoldDB" id="A0A151AZS2"/>
<dbReference type="EC" id="1.7.99.4" evidence="5"/>
<gene>
    <name evidence="5" type="primary">napA</name>
    <name evidence="5" type="ORF">MOMUL_09300</name>
</gene>
<evidence type="ECO:0000256" key="2">
    <source>
        <dbReference type="ARBA" id="ARBA00023004"/>
    </source>
</evidence>
<evidence type="ECO:0000313" key="5">
    <source>
        <dbReference type="EMBL" id="KYH33151.1"/>
    </source>
</evidence>
<accession>A0A151AZS2</accession>